<evidence type="ECO:0000313" key="4">
    <source>
        <dbReference type="Proteomes" id="UP000319252"/>
    </source>
</evidence>
<gene>
    <name evidence="3" type="ORF">BLONGUMMC1_00456</name>
</gene>
<dbReference type="InterPro" id="IPR000917">
    <property type="entry name" value="Sulfatase_N"/>
</dbReference>
<evidence type="ECO:0000313" key="3">
    <source>
        <dbReference type="EMBL" id="VUW82005.1"/>
    </source>
</evidence>
<sequence>MILSESFAAPTRVPGVSFSEDPMPNIRNLKEQTTSGIMLSRAMAEAPPTSNTSL</sequence>
<accession>A0A564RWG7</accession>
<evidence type="ECO:0000256" key="1">
    <source>
        <dbReference type="SAM" id="MobiDB-lite"/>
    </source>
</evidence>
<proteinExistence type="predicted"/>
<protein>
    <recommendedName>
        <fullName evidence="2">Sulfatase N-terminal domain-containing protein</fullName>
    </recommendedName>
</protein>
<dbReference type="EMBL" id="CABHML010000008">
    <property type="protein sequence ID" value="VUW82005.1"/>
    <property type="molecule type" value="Genomic_DNA"/>
</dbReference>
<dbReference type="AlphaFoldDB" id="A0A564RWG7"/>
<reference evidence="3 4" key="1">
    <citation type="submission" date="2019-07" db="EMBL/GenBank/DDBJ databases">
        <authorList>
            <person name="Chang H.-W."/>
            <person name="Raman A."/>
            <person name="Venkatesh S."/>
            <person name="Gehrig J."/>
        </authorList>
    </citation>
    <scope>NUCLEOTIDE SEQUENCE [LARGE SCALE GENOMIC DNA]</scope>
    <source>
        <strain evidence="3">B.longum_ssp_infantis_4</strain>
    </source>
</reference>
<feature type="domain" description="Sulfatase N-terminal" evidence="2">
    <location>
        <begin position="2"/>
        <end position="52"/>
    </location>
</feature>
<evidence type="ECO:0000259" key="2">
    <source>
        <dbReference type="Pfam" id="PF00884"/>
    </source>
</evidence>
<name>A0A564RWG7_BIFLI</name>
<dbReference type="Pfam" id="PF00884">
    <property type="entry name" value="Sulfatase"/>
    <property type="match status" value="1"/>
</dbReference>
<organism evidence="3 4">
    <name type="scientific">Bifidobacterium longum subsp. infantis</name>
    <dbReference type="NCBI Taxonomy" id="1682"/>
    <lineage>
        <taxon>Bacteria</taxon>
        <taxon>Bacillati</taxon>
        <taxon>Actinomycetota</taxon>
        <taxon>Actinomycetes</taxon>
        <taxon>Bifidobacteriales</taxon>
        <taxon>Bifidobacteriaceae</taxon>
        <taxon>Bifidobacterium</taxon>
    </lineage>
</organism>
<dbReference type="Proteomes" id="UP000319252">
    <property type="component" value="Unassembled WGS sequence"/>
</dbReference>
<feature type="region of interest" description="Disordered" evidence="1">
    <location>
        <begin position="1"/>
        <end position="54"/>
    </location>
</feature>